<gene>
    <name evidence="2" type="ORF">EW146_g1089</name>
</gene>
<feature type="region of interest" description="Disordered" evidence="1">
    <location>
        <begin position="1"/>
        <end position="57"/>
    </location>
</feature>
<comment type="caution">
    <text evidence="2">The sequence shown here is derived from an EMBL/GenBank/DDBJ whole genome shotgun (WGS) entry which is preliminary data.</text>
</comment>
<dbReference type="EMBL" id="SGPL01000026">
    <property type="protein sequence ID" value="THH20224.1"/>
    <property type="molecule type" value="Genomic_DNA"/>
</dbReference>
<dbReference type="Proteomes" id="UP000310158">
    <property type="component" value="Unassembled WGS sequence"/>
</dbReference>
<accession>A0A4S4M4Z1</accession>
<feature type="compositionally biased region" description="Basic and acidic residues" evidence="1">
    <location>
        <begin position="111"/>
        <end position="126"/>
    </location>
</feature>
<feature type="compositionally biased region" description="Polar residues" evidence="1">
    <location>
        <begin position="1"/>
        <end position="20"/>
    </location>
</feature>
<feature type="compositionally biased region" description="Basic and acidic residues" evidence="1">
    <location>
        <begin position="25"/>
        <end position="34"/>
    </location>
</feature>
<dbReference type="OrthoDB" id="2504266at2759"/>
<dbReference type="AlphaFoldDB" id="A0A4S4M4Z1"/>
<protein>
    <submittedName>
        <fullName evidence="2">Uncharacterized protein</fullName>
    </submittedName>
</protein>
<proteinExistence type="predicted"/>
<evidence type="ECO:0000313" key="3">
    <source>
        <dbReference type="Proteomes" id="UP000310158"/>
    </source>
</evidence>
<evidence type="ECO:0000313" key="2">
    <source>
        <dbReference type="EMBL" id="THH20224.1"/>
    </source>
</evidence>
<feature type="region of interest" description="Disordered" evidence="1">
    <location>
        <begin position="93"/>
        <end position="126"/>
    </location>
</feature>
<name>A0A4S4M4Z1_9AGAM</name>
<reference evidence="2 3" key="1">
    <citation type="submission" date="2019-02" db="EMBL/GenBank/DDBJ databases">
        <title>Genome sequencing of the rare red list fungi Bondarzewia mesenterica.</title>
        <authorList>
            <person name="Buettner E."/>
            <person name="Kellner H."/>
        </authorList>
    </citation>
    <scope>NUCLEOTIDE SEQUENCE [LARGE SCALE GENOMIC DNA]</scope>
    <source>
        <strain evidence="2 3">DSM 108281</strain>
    </source>
</reference>
<evidence type="ECO:0000256" key="1">
    <source>
        <dbReference type="SAM" id="MobiDB-lite"/>
    </source>
</evidence>
<organism evidence="2 3">
    <name type="scientific">Bondarzewia mesenterica</name>
    <dbReference type="NCBI Taxonomy" id="1095465"/>
    <lineage>
        <taxon>Eukaryota</taxon>
        <taxon>Fungi</taxon>
        <taxon>Dikarya</taxon>
        <taxon>Basidiomycota</taxon>
        <taxon>Agaricomycotina</taxon>
        <taxon>Agaricomycetes</taxon>
        <taxon>Russulales</taxon>
        <taxon>Bondarzewiaceae</taxon>
        <taxon>Bondarzewia</taxon>
    </lineage>
</organism>
<keyword evidence="3" id="KW-1185">Reference proteome</keyword>
<sequence>MATPQSNGNVAAVSDSSSPDTGDDAVDKVVDAIEKVSIQTEQHPHEPPQDSSSEPIRPFIRYDRALVLALHKSPLVKPPDGMPALKDWFGDWNEQYSNKKDPEPSATPAATRDRRFRRDQEDGGKS</sequence>